<evidence type="ECO:0000259" key="2">
    <source>
        <dbReference type="Pfam" id="PF00535"/>
    </source>
</evidence>
<protein>
    <submittedName>
        <fullName evidence="3">Glycosyltransferase family 2 protein</fullName>
    </submittedName>
</protein>
<dbReference type="Pfam" id="PF00535">
    <property type="entry name" value="Glycos_transf_2"/>
    <property type="match status" value="1"/>
</dbReference>
<feature type="domain" description="Glycosyltransferase 2-like" evidence="2">
    <location>
        <begin position="9"/>
        <end position="184"/>
    </location>
</feature>
<accession>A0ABD5ZK47</accession>
<dbReference type="PANTHER" id="PTHR48090:SF7">
    <property type="entry name" value="RFBJ PROTEIN"/>
    <property type="match status" value="1"/>
</dbReference>
<dbReference type="AlphaFoldDB" id="A0ABD5ZK47"/>
<name>A0ABD5ZK47_9EURY</name>
<proteinExistence type="predicted"/>
<evidence type="ECO:0000313" key="3">
    <source>
        <dbReference type="EMBL" id="MFC7205392.1"/>
    </source>
</evidence>
<keyword evidence="1" id="KW-0812">Transmembrane</keyword>
<dbReference type="InterPro" id="IPR050256">
    <property type="entry name" value="Glycosyltransferase_2"/>
</dbReference>
<dbReference type="PANTHER" id="PTHR48090">
    <property type="entry name" value="UNDECAPRENYL-PHOSPHATE 4-DEOXY-4-FORMAMIDO-L-ARABINOSE TRANSFERASE-RELATED"/>
    <property type="match status" value="1"/>
</dbReference>
<organism evidence="3 4">
    <name type="scientific">Haloferax namakaokahaiae</name>
    <dbReference type="NCBI Taxonomy" id="1748331"/>
    <lineage>
        <taxon>Archaea</taxon>
        <taxon>Methanobacteriati</taxon>
        <taxon>Methanobacteriota</taxon>
        <taxon>Stenosarchaea group</taxon>
        <taxon>Halobacteria</taxon>
        <taxon>Halobacteriales</taxon>
        <taxon>Haloferacaceae</taxon>
        <taxon>Haloferax</taxon>
    </lineage>
</organism>
<dbReference type="Gene3D" id="3.90.550.10">
    <property type="entry name" value="Spore Coat Polysaccharide Biosynthesis Protein SpsA, Chain A"/>
    <property type="match status" value="1"/>
</dbReference>
<dbReference type="InterPro" id="IPR001173">
    <property type="entry name" value="Glyco_trans_2-like"/>
</dbReference>
<dbReference type="SUPFAM" id="SSF53448">
    <property type="entry name" value="Nucleotide-diphospho-sugar transferases"/>
    <property type="match status" value="1"/>
</dbReference>
<dbReference type="EMBL" id="JBHTAA010000015">
    <property type="protein sequence ID" value="MFC7205392.1"/>
    <property type="molecule type" value="Genomic_DNA"/>
</dbReference>
<keyword evidence="4" id="KW-1185">Reference proteome</keyword>
<feature type="transmembrane region" description="Helical" evidence="1">
    <location>
        <begin position="267"/>
        <end position="286"/>
    </location>
</feature>
<evidence type="ECO:0000313" key="4">
    <source>
        <dbReference type="Proteomes" id="UP001596481"/>
    </source>
</evidence>
<dbReference type="Proteomes" id="UP001596481">
    <property type="component" value="Unassembled WGS sequence"/>
</dbReference>
<reference evidence="3 4" key="1">
    <citation type="journal article" date="2019" name="Int. J. Syst. Evol. Microbiol.">
        <title>The Global Catalogue of Microorganisms (GCM) 10K type strain sequencing project: providing services to taxonomists for standard genome sequencing and annotation.</title>
        <authorList>
            <consortium name="The Broad Institute Genomics Platform"/>
            <consortium name="The Broad Institute Genome Sequencing Center for Infectious Disease"/>
            <person name="Wu L."/>
            <person name="Ma J."/>
        </authorList>
    </citation>
    <scope>NUCLEOTIDE SEQUENCE [LARGE SCALE GENOMIC DNA]</scope>
    <source>
        <strain evidence="3 4">DSM 29988</strain>
    </source>
</reference>
<gene>
    <name evidence="3" type="ORF">ACFQJC_17920</name>
</gene>
<keyword evidence="1" id="KW-1133">Transmembrane helix</keyword>
<comment type="caution">
    <text evidence="3">The sequence shown here is derived from an EMBL/GenBank/DDBJ whole genome shotgun (WGS) entry which is preliminary data.</text>
</comment>
<dbReference type="CDD" id="cd04179">
    <property type="entry name" value="DPM_DPG-synthase_like"/>
    <property type="match status" value="1"/>
</dbReference>
<keyword evidence="1" id="KW-0472">Membrane</keyword>
<dbReference type="RefSeq" id="WP_390226040.1">
    <property type="nucleotide sequence ID" value="NZ_JBHTAA010000015.1"/>
</dbReference>
<sequence length="333" mass="37086">MYRGKAIGVVVPAHNEESFIGPVIDTMPSFVDRAYIVDDCSRDGTWDEILEHTEQATARRVAPFASDGGQELDSRIVPIRHETQQGRGAAVKTGYRQALADEMDVIAVMDGDGQMDPDILDQILDPVVAGEADYSVGNRLSNTRHLVGMPPFRLFGNVLLMGLTRISSGYWHIRDPQNGYTAVSADTLRDIDMESLYDQYGFLNDMLVKLNVHGKRVASVPMPSRYGDEESGIRYSTFIPKLSALLLRNFVWRLWVKYTKSGVHPVVVLYVIGALATLIGVLQTGWRVLTRRGETERSMQMSLLGVASLLSAMMGDKKNSDELSSSGRRKFRR</sequence>
<evidence type="ECO:0000256" key="1">
    <source>
        <dbReference type="SAM" id="Phobius"/>
    </source>
</evidence>
<dbReference type="InterPro" id="IPR029044">
    <property type="entry name" value="Nucleotide-diphossugar_trans"/>
</dbReference>